<protein>
    <submittedName>
        <fullName evidence="1">Uncharacterized protein</fullName>
    </submittedName>
</protein>
<accession>A0ABN8IIK7</accession>
<evidence type="ECO:0000313" key="1">
    <source>
        <dbReference type="EMBL" id="CAH2058398.1"/>
    </source>
</evidence>
<feature type="non-terminal residue" evidence="1">
    <location>
        <position position="245"/>
    </location>
</feature>
<proteinExistence type="predicted"/>
<reference evidence="1" key="1">
    <citation type="submission" date="2022-03" db="EMBL/GenBank/DDBJ databases">
        <authorList>
            <person name="Martin H S."/>
        </authorList>
    </citation>
    <scope>NUCLEOTIDE SEQUENCE</scope>
</reference>
<sequence>MRETCRHDPKARREDISLSLSLSPCLYLCPAIAEADEDLSLSFSLCLARERRLNVTRGLKILQPGARVGGVRLPPYPFLSFSLSLSLSHARHPSPRRLRQQIRMKKEAAIMAKEIEKRQKEYIEKQKMKLKTDSDRTTPLKSNGQFPPLEPVYMSDGFQYLNSDSEEEESALPVPAWSTFKGRRLALTAQARCGSALVDRLFSVRAHCPDLREIFPGIERARLKRTSSAVWRTPPRPDASFRYKP</sequence>
<dbReference type="Proteomes" id="UP000837857">
    <property type="component" value="Chromosome 25"/>
</dbReference>
<keyword evidence="2" id="KW-1185">Reference proteome</keyword>
<evidence type="ECO:0000313" key="2">
    <source>
        <dbReference type="Proteomes" id="UP000837857"/>
    </source>
</evidence>
<organism evidence="1 2">
    <name type="scientific">Iphiclides podalirius</name>
    <name type="common">scarce swallowtail</name>
    <dbReference type="NCBI Taxonomy" id="110791"/>
    <lineage>
        <taxon>Eukaryota</taxon>
        <taxon>Metazoa</taxon>
        <taxon>Ecdysozoa</taxon>
        <taxon>Arthropoda</taxon>
        <taxon>Hexapoda</taxon>
        <taxon>Insecta</taxon>
        <taxon>Pterygota</taxon>
        <taxon>Neoptera</taxon>
        <taxon>Endopterygota</taxon>
        <taxon>Lepidoptera</taxon>
        <taxon>Glossata</taxon>
        <taxon>Ditrysia</taxon>
        <taxon>Papilionoidea</taxon>
        <taxon>Papilionidae</taxon>
        <taxon>Papilioninae</taxon>
        <taxon>Iphiclides</taxon>
    </lineage>
</organism>
<gene>
    <name evidence="1" type="ORF">IPOD504_LOCUS10572</name>
</gene>
<name>A0ABN8IIK7_9NEOP</name>
<dbReference type="EMBL" id="OW152837">
    <property type="protein sequence ID" value="CAH2058398.1"/>
    <property type="molecule type" value="Genomic_DNA"/>
</dbReference>